<dbReference type="EMBL" id="JACHJU010000001">
    <property type="protein sequence ID" value="MBB4938650.1"/>
    <property type="molecule type" value="Genomic_DNA"/>
</dbReference>
<sequence>MITASIAIGVFGAGAGLGAVIAARAQPVEGSTMRLAAGTYHLDDSAQAWTSRGPVGGGQAASISGAGEGSTIKDTGSKDPRVCLTATVDGHAVSGSGGGCVSFAVLAGAVAPLQRPGSPDKVATTSPKEASSAPEPKRSTAGQPAPERRAAPVQNAPDPAPQVQAPVAKSVREPAPAPTKKVGGDIAQSGSKIEQPAKQVQVQAPEKQPTPSPARPSGRRGPTDTTQPTTPTGTAKPDTPSATAEPPRSPATPRPSHTRGHHRPDPSSTTRPTRPSTTAKPSQPAPETSPSTGPSQDAQLPTPDPQNPDGNAQLPTPDPQNPSQAPNGNAQPTTPQAPNGEVTGGGDSLPIFQDPELLRRAQEALGLDKNMRYTDENGVWDLNIAPPGTPPCRDYSAAELQALDRSQGGSPAIPRDSCQWPAFIRWLYADPPAGQVSNWTKLTGLPERNLELVVTNPSTLPPAPSGNGQVEPGQGTQPDTGQTRLEPAGQPDTGQVRQGQAVQPDTRQIQQGQAVQPDTRQIQQGQAVQPDTRQIQQGQAVQPDTRQIQQGQAVQPGTGQIDPDQAEYTGP</sequence>
<accession>A0A7W7RUX0</accession>
<feature type="compositionally biased region" description="Low complexity" evidence="1">
    <location>
        <begin position="215"/>
        <end position="234"/>
    </location>
</feature>
<dbReference type="RefSeq" id="WP_345005054.1">
    <property type="nucleotide sequence ID" value="NZ_BAABEK010000049.1"/>
</dbReference>
<feature type="region of interest" description="Disordered" evidence="1">
    <location>
        <begin position="52"/>
        <end position="78"/>
    </location>
</feature>
<proteinExistence type="predicted"/>
<feature type="compositionally biased region" description="Polar residues" evidence="1">
    <location>
        <begin position="279"/>
        <end position="299"/>
    </location>
</feature>
<evidence type="ECO:0000256" key="1">
    <source>
        <dbReference type="SAM" id="MobiDB-lite"/>
    </source>
</evidence>
<feature type="compositionally biased region" description="Polar residues" evidence="1">
    <location>
        <begin position="492"/>
        <end position="558"/>
    </location>
</feature>
<name>A0A7W7RUX0_9ACTN</name>
<keyword evidence="3" id="KW-1185">Reference proteome</keyword>
<reference evidence="2 3" key="1">
    <citation type="submission" date="2020-08" db="EMBL/GenBank/DDBJ databases">
        <title>Sequencing the genomes of 1000 actinobacteria strains.</title>
        <authorList>
            <person name="Klenk H.-P."/>
        </authorList>
    </citation>
    <scope>NUCLEOTIDE SEQUENCE [LARGE SCALE GENOMIC DNA]</scope>
    <source>
        <strain evidence="2 3">DSM 43023</strain>
    </source>
</reference>
<feature type="region of interest" description="Disordered" evidence="1">
    <location>
        <begin position="113"/>
        <end position="356"/>
    </location>
</feature>
<evidence type="ECO:0000313" key="3">
    <source>
        <dbReference type="Proteomes" id="UP000534286"/>
    </source>
</evidence>
<feature type="compositionally biased region" description="Polar residues" evidence="1">
    <location>
        <begin position="321"/>
        <end position="337"/>
    </location>
</feature>
<feature type="region of interest" description="Disordered" evidence="1">
    <location>
        <begin position="455"/>
        <end position="571"/>
    </location>
</feature>
<comment type="caution">
    <text evidence="2">The sequence shown here is derived from an EMBL/GenBank/DDBJ whole genome shotgun (WGS) entry which is preliminary data.</text>
</comment>
<dbReference type="AlphaFoldDB" id="A0A7W7RUX0"/>
<feature type="compositionally biased region" description="Polar residues" evidence="1">
    <location>
        <begin position="474"/>
        <end position="483"/>
    </location>
</feature>
<evidence type="ECO:0000313" key="2">
    <source>
        <dbReference type="EMBL" id="MBB4938650.1"/>
    </source>
</evidence>
<gene>
    <name evidence="2" type="ORF">FHR32_002955</name>
</gene>
<feature type="compositionally biased region" description="Low complexity" evidence="1">
    <location>
        <begin position="151"/>
        <end position="168"/>
    </location>
</feature>
<organism evidence="2 3">
    <name type="scientific">Streptosporangium album</name>
    <dbReference type="NCBI Taxonomy" id="47479"/>
    <lineage>
        <taxon>Bacteria</taxon>
        <taxon>Bacillati</taxon>
        <taxon>Actinomycetota</taxon>
        <taxon>Actinomycetes</taxon>
        <taxon>Streptosporangiales</taxon>
        <taxon>Streptosporangiaceae</taxon>
        <taxon>Streptosporangium</taxon>
    </lineage>
</organism>
<dbReference type="Proteomes" id="UP000534286">
    <property type="component" value="Unassembled WGS sequence"/>
</dbReference>
<feature type="compositionally biased region" description="Polar residues" evidence="1">
    <location>
        <begin position="188"/>
        <end position="202"/>
    </location>
</feature>
<feature type="compositionally biased region" description="Low complexity" evidence="1">
    <location>
        <begin position="266"/>
        <end position="278"/>
    </location>
</feature>
<protein>
    <submittedName>
        <fullName evidence="2">Uncharacterized protein</fullName>
    </submittedName>
</protein>